<keyword evidence="5" id="KW-0472">Membrane</keyword>
<dbReference type="GO" id="GO:0016757">
    <property type="term" value="F:glycosyltransferase activity"/>
    <property type="evidence" value="ECO:0007669"/>
    <property type="project" value="UniProtKB-KW"/>
</dbReference>
<dbReference type="Pfam" id="PF13641">
    <property type="entry name" value="Glyco_tranf_2_3"/>
    <property type="match status" value="1"/>
</dbReference>
<gene>
    <name evidence="6" type="ORF">KCG46_06410</name>
</gene>
<evidence type="ECO:0000256" key="2">
    <source>
        <dbReference type="ARBA" id="ARBA00022676"/>
    </source>
</evidence>
<dbReference type="GO" id="GO:0016020">
    <property type="term" value="C:membrane"/>
    <property type="evidence" value="ECO:0007669"/>
    <property type="project" value="UniProtKB-SubCell"/>
</dbReference>
<dbReference type="NCBIfam" id="NF011307">
    <property type="entry name" value="PRK14716.1-5"/>
    <property type="match status" value="1"/>
</dbReference>
<keyword evidence="7" id="KW-1185">Reference proteome</keyword>
<feature type="transmembrane region" description="Helical" evidence="5">
    <location>
        <begin position="20"/>
        <end position="44"/>
    </location>
</feature>
<proteinExistence type="predicted"/>
<reference evidence="6" key="1">
    <citation type="submission" date="2021-04" db="EMBL/GenBank/DDBJ databases">
        <authorList>
            <person name="Pira H."/>
            <person name="Risdian C."/>
            <person name="Wink J."/>
        </authorList>
    </citation>
    <scope>NUCLEOTIDE SEQUENCE</scope>
    <source>
        <strain evidence="6">WH158</strain>
    </source>
</reference>
<keyword evidence="2" id="KW-0328">Glycosyltransferase</keyword>
<feature type="transmembrane region" description="Helical" evidence="5">
    <location>
        <begin position="347"/>
        <end position="368"/>
    </location>
</feature>
<evidence type="ECO:0000256" key="1">
    <source>
        <dbReference type="ARBA" id="ARBA00004141"/>
    </source>
</evidence>
<name>A0A9X1F374_9SPHN</name>
<dbReference type="RefSeq" id="WP_218404449.1">
    <property type="nucleotide sequence ID" value="NZ_JAGSPC010000001.1"/>
</dbReference>
<keyword evidence="3 6" id="KW-0808">Transferase</keyword>
<evidence type="ECO:0000256" key="5">
    <source>
        <dbReference type="SAM" id="Phobius"/>
    </source>
</evidence>
<evidence type="ECO:0000313" key="6">
    <source>
        <dbReference type="EMBL" id="MBV7259202.1"/>
    </source>
</evidence>
<protein>
    <submittedName>
        <fullName evidence="6">Glycosyl transferase family protein</fullName>
    </submittedName>
</protein>
<comment type="subcellular location">
    <subcellularLocation>
        <location evidence="1">Membrane</location>
        <topology evidence="1">Multi-pass membrane protein</topology>
    </subcellularLocation>
</comment>
<dbReference type="InterPro" id="IPR050321">
    <property type="entry name" value="Glycosyltr_2/OpgH_subfam"/>
</dbReference>
<comment type="caution">
    <text evidence="6">The sequence shown here is derived from an EMBL/GenBank/DDBJ whole genome shotgun (WGS) entry which is preliminary data.</text>
</comment>
<dbReference type="PANTHER" id="PTHR43867">
    <property type="entry name" value="CELLULOSE SYNTHASE CATALYTIC SUBUNIT A [UDP-FORMING]"/>
    <property type="match status" value="1"/>
</dbReference>
<dbReference type="EMBL" id="JAGSPC010000001">
    <property type="protein sequence ID" value="MBV7259202.1"/>
    <property type="molecule type" value="Genomic_DNA"/>
</dbReference>
<evidence type="ECO:0000256" key="3">
    <source>
        <dbReference type="ARBA" id="ARBA00022679"/>
    </source>
</evidence>
<evidence type="ECO:0000313" key="7">
    <source>
        <dbReference type="Proteomes" id="UP001138681"/>
    </source>
</evidence>
<keyword evidence="4 5" id="KW-1133">Transmembrane helix</keyword>
<evidence type="ECO:0000256" key="4">
    <source>
        <dbReference type="ARBA" id="ARBA00022989"/>
    </source>
</evidence>
<accession>A0A9X1F374</accession>
<feature type="transmembrane region" description="Helical" evidence="5">
    <location>
        <begin position="380"/>
        <end position="398"/>
    </location>
</feature>
<organism evidence="6 7">
    <name type="scientific">Erythrobacter crassostreae</name>
    <dbReference type="NCBI Taxonomy" id="2828328"/>
    <lineage>
        <taxon>Bacteria</taxon>
        <taxon>Pseudomonadati</taxon>
        <taxon>Pseudomonadota</taxon>
        <taxon>Alphaproteobacteria</taxon>
        <taxon>Sphingomonadales</taxon>
        <taxon>Erythrobacteraceae</taxon>
        <taxon>Erythrobacter/Porphyrobacter group</taxon>
        <taxon>Erythrobacter</taxon>
    </lineage>
</organism>
<keyword evidence="5" id="KW-0812">Transmembrane</keyword>
<dbReference type="Proteomes" id="UP001138681">
    <property type="component" value="Unassembled WGS sequence"/>
</dbReference>
<dbReference type="AlphaFoldDB" id="A0A9X1F374"/>
<sequence>MTVFGFDAWQWLALFQLELLLFAGVFFLIGAADDLAIDLTWIWLKLTGRAKTREVDRAAMQAKKLHGSAAIFIPAWHEANVIGDTIRHALLSWPQKNLRLYVGCYRNDPATITAAMAAAQGDARFRIVIHDRSGPSTKADCLNRLHEAMRDDERRSGTRFSLAVFHDAEDLVDPAGLALLDQAIAKGADFAQLPVEALPQEQSRWLGSHYCEEFAEAHAKSMVVRDALGAALPAAGVGCAVSRKALSELSRGRVGAKPFREDSLTEDYELGLAVAQSGGTCRFVRARGSDGLLIATRAYFPAKLDEVVRQKTRWVHGIALQGWDRIGWGSSLIEVWMRARDRRGPMTAFLLLIGYTVLALTALGWAAIGLGYGEPVALSPVLKWLLIANFAAFLWRALSRFAFTAREYGVAEGLRALLRIPLTNIISIMAGRRAIFAYAKTLMGSAIVWDKTPHTTHPARMPPAGSGLQ</sequence>
<dbReference type="PANTHER" id="PTHR43867:SF2">
    <property type="entry name" value="CELLULOSE SYNTHASE CATALYTIC SUBUNIT A [UDP-FORMING]"/>
    <property type="match status" value="1"/>
</dbReference>